<dbReference type="AlphaFoldDB" id="V5FRF6"/>
<feature type="non-terminal residue" evidence="1">
    <location>
        <position position="1"/>
    </location>
</feature>
<dbReference type="EMBL" id="GALX01008226">
    <property type="protein sequence ID" value="JAB60240.1"/>
    <property type="molecule type" value="Transcribed_RNA"/>
</dbReference>
<accession>V5FRF6</accession>
<proteinExistence type="predicted"/>
<evidence type="ECO:0008006" key="2">
    <source>
        <dbReference type="Google" id="ProtNLM"/>
    </source>
</evidence>
<evidence type="ECO:0000313" key="1">
    <source>
        <dbReference type="EMBL" id="JAB60240.1"/>
    </source>
</evidence>
<sequence>VGNLYNWDDCAKIFCMSARLEGHAKSWYECQTKTFTLWAEWEDELRAAFPVYKGIAVKLKDFVTIERRPNQDLISFYYEKLRMGKHCSLPDQVIADVIIFTINNSLIKASAHAAKCYTTESLLQFLTETNYV</sequence>
<name>V5FRF6_ANOGL</name>
<reference evidence="1" key="1">
    <citation type="submission" date="2013-07" db="EMBL/GenBank/DDBJ databases">
        <title>Midgut Transcriptome Profiling of Anoplphora glabripennis, a Lignocellulose Degrading, Wood-Boring Cerambycid.</title>
        <authorList>
            <person name="Scully E.D."/>
            <person name="Hoover K."/>
            <person name="Carlson J.E."/>
            <person name="Tien M."/>
            <person name="Geib S.M."/>
        </authorList>
    </citation>
    <scope>NUCLEOTIDE SEQUENCE</scope>
</reference>
<organism evidence="1">
    <name type="scientific">Anoplophora glabripennis</name>
    <name type="common">Asian longhorn beetle</name>
    <name type="synonym">Anoplophora nobilis</name>
    <dbReference type="NCBI Taxonomy" id="217634"/>
    <lineage>
        <taxon>Eukaryota</taxon>
        <taxon>Metazoa</taxon>
        <taxon>Ecdysozoa</taxon>
        <taxon>Arthropoda</taxon>
        <taxon>Hexapoda</taxon>
        <taxon>Insecta</taxon>
        <taxon>Pterygota</taxon>
        <taxon>Neoptera</taxon>
        <taxon>Endopterygota</taxon>
        <taxon>Coleoptera</taxon>
        <taxon>Polyphaga</taxon>
        <taxon>Cucujiformia</taxon>
        <taxon>Chrysomeloidea</taxon>
        <taxon>Cerambycidae</taxon>
        <taxon>Lamiinae</taxon>
        <taxon>Lamiini</taxon>
        <taxon>Anoplophora</taxon>
    </lineage>
</organism>
<protein>
    <recommendedName>
        <fullName evidence="2">Retrotransposon gag domain-containing protein</fullName>
    </recommendedName>
</protein>
<feature type="non-terminal residue" evidence="1">
    <location>
        <position position="132"/>
    </location>
</feature>